<dbReference type="AlphaFoldDB" id="A0A1B8B625"/>
<dbReference type="Proteomes" id="UP000091967">
    <property type="component" value="Unassembled WGS sequence"/>
</dbReference>
<comment type="caution">
    <text evidence="2">The sequence shown here is derived from an EMBL/GenBank/DDBJ whole genome shotgun (WGS) entry which is preliminary data.</text>
</comment>
<gene>
    <name evidence="2" type="ORF">FPOA_02119</name>
</gene>
<evidence type="ECO:0000259" key="1">
    <source>
        <dbReference type="Pfam" id="PF06985"/>
    </source>
</evidence>
<dbReference type="InterPro" id="IPR010730">
    <property type="entry name" value="HET"/>
</dbReference>
<accession>A0A1B8B625</accession>
<dbReference type="PANTHER" id="PTHR10622">
    <property type="entry name" value="HET DOMAIN-CONTAINING PROTEIN"/>
    <property type="match status" value="1"/>
</dbReference>
<reference evidence="2 3" key="1">
    <citation type="submission" date="2016-06" db="EMBL/GenBank/DDBJ databases">
        <title>Living apart together: crosstalk between the core and supernumerary genomes in a fungal plant pathogen.</title>
        <authorList>
            <person name="Vanheule A."/>
            <person name="Audenaert K."/>
            <person name="Warris S."/>
            <person name="Van De Geest H."/>
            <person name="Schijlen E."/>
            <person name="Hofte M."/>
            <person name="De Saeger S."/>
            <person name="Haesaert G."/>
            <person name="Waalwijk C."/>
            <person name="Van Der Lee T."/>
        </authorList>
    </citation>
    <scope>NUCLEOTIDE SEQUENCE [LARGE SCALE GENOMIC DNA]</scope>
    <source>
        <strain evidence="2 3">2516</strain>
    </source>
</reference>
<feature type="domain" description="Heterokaryon incompatibility" evidence="1">
    <location>
        <begin position="24"/>
        <end position="152"/>
    </location>
</feature>
<dbReference type="OMA" id="TGIWPQL"/>
<keyword evidence="3" id="KW-1185">Reference proteome</keyword>
<dbReference type="STRING" id="36050.A0A1B8B625"/>
<sequence>MRLLNAYTIRLESFNGAESDIPHYTILSHTWGDDEITFQDITQQPLENLQCREAFYKIQECCAQARRNGYSYVWIDTCCIDKTSSAELSEAINSMFKWYQQACLCYVFLSDYSIILSYGIAQTSTGRVVRLRLADTSFFSSRWFTRGWTLQELIAPRRVDFFDKDWINFGSRDDELLGRLCHKTGIWPQLFEEPRCYCLEPYPAVRDGVCVRCTALDTLPQTLDSFAVSVKMSWASSRITTRKEDAAYCLLGLFNLNMPMLYGEGNKAFLRLQEAIVRQSKDQSILLWRGGFDHAPLGHVFGCLAPSSSVFSEPVHILGRRVFKRMDRAFEVGFVSSVTPIELTDTAIQMNLWICLCTVSIYNPTTNEWFDRKLSLGILDLAYDDDYLVRPALLLEHLGTINLYRRVYHKFVVPVDPRQVYSSLEITVDQPLSDASTDGNILRYPSVIKVRRYLTQATQKNVSVLRHQSPSNAVSMNPSYDLGPKTGPVYLVSKMIKVRYTSHRKRNFSYTISKGDGHPPLSRYDTRATQIPSPWVFEKCQHSGVDRYFGGIHFVCFSIHNQSNSDQPQNQEATHGRAVIIWGMHRQVNADGRGYTPWTPWCRAFNFLAFIEHACTSADDMRSLDMCLWSDTLHPSDIQVQLEGQRRRLCSANWQHLCISRDTEHKALFPSSCDDGWAEDQIHNITNDPVMNTHLAIRIVMTEGLGRTLYEVQFDIDQTPTGPQSHDAQ</sequence>
<evidence type="ECO:0000313" key="2">
    <source>
        <dbReference type="EMBL" id="OBS28178.1"/>
    </source>
</evidence>
<protein>
    <recommendedName>
        <fullName evidence="1">Heterokaryon incompatibility domain-containing protein</fullName>
    </recommendedName>
</protein>
<evidence type="ECO:0000313" key="3">
    <source>
        <dbReference type="Proteomes" id="UP000091967"/>
    </source>
</evidence>
<name>A0A1B8B625_FUSPO</name>
<proteinExistence type="predicted"/>
<organism evidence="2 3">
    <name type="scientific">Fusarium poae</name>
    <dbReference type="NCBI Taxonomy" id="36050"/>
    <lineage>
        <taxon>Eukaryota</taxon>
        <taxon>Fungi</taxon>
        <taxon>Dikarya</taxon>
        <taxon>Ascomycota</taxon>
        <taxon>Pezizomycotina</taxon>
        <taxon>Sordariomycetes</taxon>
        <taxon>Hypocreomycetidae</taxon>
        <taxon>Hypocreales</taxon>
        <taxon>Nectriaceae</taxon>
        <taxon>Fusarium</taxon>
    </lineage>
</organism>
<dbReference type="PANTHER" id="PTHR10622:SF10">
    <property type="entry name" value="HET DOMAIN-CONTAINING PROTEIN"/>
    <property type="match status" value="1"/>
</dbReference>
<dbReference type="EMBL" id="LYXU01000001">
    <property type="protein sequence ID" value="OBS28178.1"/>
    <property type="molecule type" value="Genomic_DNA"/>
</dbReference>
<dbReference type="Pfam" id="PF06985">
    <property type="entry name" value="HET"/>
    <property type="match status" value="1"/>
</dbReference>